<dbReference type="Proteomes" id="UP001283361">
    <property type="component" value="Unassembled WGS sequence"/>
</dbReference>
<dbReference type="EMBL" id="JAWDGP010001866">
    <property type="protein sequence ID" value="KAK3787354.1"/>
    <property type="molecule type" value="Genomic_DNA"/>
</dbReference>
<dbReference type="AlphaFoldDB" id="A0AAE1AG72"/>
<accession>A0AAE1AG72</accession>
<organism evidence="1 2">
    <name type="scientific">Elysia crispata</name>
    <name type="common">lettuce slug</name>
    <dbReference type="NCBI Taxonomy" id="231223"/>
    <lineage>
        <taxon>Eukaryota</taxon>
        <taxon>Metazoa</taxon>
        <taxon>Spiralia</taxon>
        <taxon>Lophotrochozoa</taxon>
        <taxon>Mollusca</taxon>
        <taxon>Gastropoda</taxon>
        <taxon>Heterobranchia</taxon>
        <taxon>Euthyneura</taxon>
        <taxon>Panpulmonata</taxon>
        <taxon>Sacoglossa</taxon>
        <taxon>Placobranchoidea</taxon>
        <taxon>Plakobranchidae</taxon>
        <taxon>Elysia</taxon>
    </lineage>
</organism>
<sequence length="180" mass="20470">MSFSVDVLQIDLMYRLVGDLLKKFIPRFSSLDVKNLVKLKYPITLVKVFSFVPNLEHRHLCYCQQTSLLLSADISVTVSRHLCYCQQTSLSLSADISVTVSRHLCHCQQTSLLLSADISVTVSRHLCYCQKTSLLRVERNWDRVGRGLLRQVDVMSLAIACSRHTALPRNTVSFPMFLAH</sequence>
<proteinExistence type="predicted"/>
<gene>
    <name evidence="1" type="ORF">RRG08_065355</name>
</gene>
<evidence type="ECO:0000313" key="1">
    <source>
        <dbReference type="EMBL" id="KAK3787354.1"/>
    </source>
</evidence>
<reference evidence="1" key="1">
    <citation type="journal article" date="2023" name="G3 (Bethesda)">
        <title>A reference genome for the long-term kleptoplast-retaining sea slug Elysia crispata morphotype clarki.</title>
        <authorList>
            <person name="Eastman K.E."/>
            <person name="Pendleton A.L."/>
            <person name="Shaikh M.A."/>
            <person name="Suttiyut T."/>
            <person name="Ogas R."/>
            <person name="Tomko P."/>
            <person name="Gavelis G."/>
            <person name="Widhalm J.R."/>
            <person name="Wisecaver J.H."/>
        </authorList>
    </citation>
    <scope>NUCLEOTIDE SEQUENCE</scope>
    <source>
        <strain evidence="1">ECLA1</strain>
    </source>
</reference>
<name>A0AAE1AG72_9GAST</name>
<comment type="caution">
    <text evidence="1">The sequence shown here is derived from an EMBL/GenBank/DDBJ whole genome shotgun (WGS) entry which is preliminary data.</text>
</comment>
<evidence type="ECO:0000313" key="2">
    <source>
        <dbReference type="Proteomes" id="UP001283361"/>
    </source>
</evidence>
<protein>
    <submittedName>
        <fullName evidence="1">Uncharacterized protein</fullName>
    </submittedName>
</protein>
<keyword evidence="2" id="KW-1185">Reference proteome</keyword>